<dbReference type="PROSITE" id="PS50157">
    <property type="entry name" value="ZINC_FINGER_C2H2_2"/>
    <property type="match status" value="1"/>
</dbReference>
<protein>
    <recommendedName>
        <fullName evidence="6">C2H2-type domain-containing protein</fullName>
    </recommendedName>
</protein>
<reference evidence="7" key="1">
    <citation type="submission" date="2020-05" db="UniProtKB">
        <authorList>
            <consortium name="EnsemblMetazoa"/>
        </authorList>
    </citation>
    <scope>IDENTIFICATION</scope>
    <source>
        <strain evidence="7">Aabys</strain>
    </source>
</reference>
<keyword evidence="1" id="KW-0479">Metal-binding</keyword>
<keyword evidence="3 5" id="KW-0863">Zinc-finger</keyword>
<dbReference type="KEGG" id="mde:101896560"/>
<evidence type="ECO:0000313" key="7">
    <source>
        <dbReference type="EnsemblMetazoa" id="MDOA001294-PA"/>
    </source>
</evidence>
<evidence type="ECO:0000256" key="3">
    <source>
        <dbReference type="ARBA" id="ARBA00022771"/>
    </source>
</evidence>
<name>A0A1I8M4Z4_MUSDO</name>
<dbReference type="EnsemblMetazoa" id="MDOA001294-RA">
    <property type="protein sequence ID" value="MDOA001294-PA"/>
    <property type="gene ID" value="MDOA001294"/>
</dbReference>
<keyword evidence="4" id="KW-0862">Zinc</keyword>
<dbReference type="VEuPathDB" id="VectorBase:MDOMA2_015066"/>
<dbReference type="InterPro" id="IPR013087">
    <property type="entry name" value="Znf_C2H2_type"/>
</dbReference>
<dbReference type="AlphaFoldDB" id="A0A1I8M4Z4"/>
<evidence type="ECO:0000256" key="5">
    <source>
        <dbReference type="PROSITE-ProRule" id="PRU00042"/>
    </source>
</evidence>
<feature type="domain" description="C2H2-type" evidence="6">
    <location>
        <begin position="157"/>
        <end position="185"/>
    </location>
</feature>
<dbReference type="VEuPathDB" id="VectorBase:MDOA001294"/>
<dbReference type="eggNOG" id="ENOG502T9A1">
    <property type="taxonomic scope" value="Eukaryota"/>
</dbReference>
<dbReference type="Gene3D" id="3.30.160.60">
    <property type="entry name" value="Classic Zinc Finger"/>
    <property type="match status" value="1"/>
</dbReference>
<keyword evidence="2" id="KW-0677">Repeat</keyword>
<accession>A0A1I8M4Z4</accession>
<evidence type="ECO:0000256" key="1">
    <source>
        <dbReference type="ARBA" id="ARBA00022723"/>
    </source>
</evidence>
<dbReference type="GO" id="GO:0008270">
    <property type="term" value="F:zinc ion binding"/>
    <property type="evidence" value="ECO:0007669"/>
    <property type="project" value="UniProtKB-KW"/>
</dbReference>
<proteinExistence type="predicted"/>
<organism evidence="7">
    <name type="scientific">Musca domestica</name>
    <name type="common">House fly</name>
    <dbReference type="NCBI Taxonomy" id="7370"/>
    <lineage>
        <taxon>Eukaryota</taxon>
        <taxon>Metazoa</taxon>
        <taxon>Ecdysozoa</taxon>
        <taxon>Arthropoda</taxon>
        <taxon>Hexapoda</taxon>
        <taxon>Insecta</taxon>
        <taxon>Pterygota</taxon>
        <taxon>Neoptera</taxon>
        <taxon>Endopterygota</taxon>
        <taxon>Diptera</taxon>
        <taxon>Brachycera</taxon>
        <taxon>Muscomorpha</taxon>
        <taxon>Muscoidea</taxon>
        <taxon>Muscidae</taxon>
        <taxon>Musca</taxon>
    </lineage>
</organism>
<dbReference type="OrthoDB" id="6778897at2759"/>
<evidence type="ECO:0000256" key="4">
    <source>
        <dbReference type="ARBA" id="ARBA00022833"/>
    </source>
</evidence>
<dbReference type="PANTHER" id="PTHR24379">
    <property type="entry name" value="KRAB AND ZINC FINGER DOMAIN-CONTAINING"/>
    <property type="match status" value="1"/>
</dbReference>
<sequence length="577" mass="67885">MSNGKDGAAAVDKTLAMERHMIFVCPECGQTTDSQHEWRLHLNNIHDYHNKSATDFGFRIIDNKYHECKICLKRLTHGLQSLTLLQNHRFSHLSYGGPFKCRYCAGTYVKKRTLSVHLFRCHSQLMNKLDNEYKMEKMRQAITLRHPRFNREFFMRFICPHCGKLFQRFAEWLEHIDNDHLGTSENLNMHRIIHSRDYFCDDCSATLKNGPTRDQLRRHRFSHLPYSSYFQCAFCITQKSYKTDLFLHFIRYHRAEFLKNKKYISAPSEWAGPAKAMTLRQIQIYMADERPEVIERKRQTQAASVKRPALPPSSRVEDILQKALAESCIDLQQEQEEAEQEDALANIDLELSDSDLEAICLEMFEEIPEENEEPLKRFRCDQTLLDLQKREMQKYINYLCPECLKEFDNQPDWRSHVFDDHNLATAIKTKFQAMNDLKTSYLCLSCYQLQKTSKHIDLQRHYFQHMPHQSYLKCNLCKKTKSSKSRMLQHLDFVHRIKMSHLMPPTVAQKAQCLECDSAFEGPLPDHLKHCTAHLKPLSIAQYDNIAKNTRLLDHLKKASQRLDKMLLELGIDASQF</sequence>
<dbReference type="PANTHER" id="PTHR24379:SF121">
    <property type="entry name" value="C2H2-TYPE DOMAIN-CONTAINING PROTEIN"/>
    <property type="match status" value="1"/>
</dbReference>
<evidence type="ECO:0000259" key="6">
    <source>
        <dbReference type="PROSITE" id="PS50157"/>
    </source>
</evidence>
<gene>
    <name evidence="7" type="primary">101896560</name>
</gene>
<evidence type="ECO:0000256" key="2">
    <source>
        <dbReference type="ARBA" id="ARBA00022737"/>
    </source>
</evidence>
<dbReference type="SMART" id="SM00355">
    <property type="entry name" value="ZnF_C2H2"/>
    <property type="match status" value="9"/>
</dbReference>
<dbReference type="PROSITE" id="PS00028">
    <property type="entry name" value="ZINC_FINGER_C2H2_1"/>
    <property type="match status" value="3"/>
</dbReference>
<dbReference type="RefSeq" id="XP_005178340.2">
    <property type="nucleotide sequence ID" value="XM_005178283.3"/>
</dbReference>